<dbReference type="RefSeq" id="WP_006323831.1">
    <property type="nucleotide sequence ID" value="NZ_BARH01000035.1"/>
</dbReference>
<gene>
    <name evidence="1" type="ORF">KN10_2783</name>
</gene>
<evidence type="ECO:0000313" key="2">
    <source>
        <dbReference type="Proteomes" id="UP000013057"/>
    </source>
</evidence>
<reference evidence="2" key="1">
    <citation type="journal article" date="2013" name="Genome">
        <title>Draft Genome Sequence of a Thermophilic Member of the Bacillaceae, Anoxybacillus flavithermus Strain Kn10, Isolated from the Kan-nawa Hot Spring in Japan.</title>
        <authorList>
            <person name="Matsutani M."/>
            <person name="Shirakihara Y."/>
            <person name="Imada K."/>
            <person name="Yakushi T."/>
            <person name="Matsushita K."/>
        </authorList>
    </citation>
    <scope>NUCLEOTIDE SEQUENCE [LARGE SCALE GENOMIC DNA]</scope>
    <source>
        <strain evidence="2">NBRC 109594</strain>
    </source>
</reference>
<organism evidence="1 2">
    <name type="scientific">Anoxybacillus flavithermus NBRC 109594</name>
    <dbReference type="NCBI Taxonomy" id="1315967"/>
    <lineage>
        <taxon>Bacteria</taxon>
        <taxon>Bacillati</taxon>
        <taxon>Bacillota</taxon>
        <taxon>Bacilli</taxon>
        <taxon>Bacillales</taxon>
        <taxon>Anoxybacillaceae</taxon>
        <taxon>Anoxybacillus</taxon>
    </lineage>
</organism>
<dbReference type="Proteomes" id="UP000013057">
    <property type="component" value="Unassembled WGS sequence"/>
</dbReference>
<protein>
    <submittedName>
        <fullName evidence="1">Uncharacterized protein</fullName>
    </submittedName>
</protein>
<dbReference type="EMBL" id="BARH01000035">
    <property type="protein sequence ID" value="GAC92347.1"/>
    <property type="molecule type" value="Genomic_DNA"/>
</dbReference>
<accession>R4G7A6</accession>
<sequence length="44" mass="5417">MKWLAFILKLLVAFLSHYQKTFLYYMQKEWREANGVSFASEIEW</sequence>
<proteinExistence type="predicted"/>
<dbReference type="AlphaFoldDB" id="R4G7A6"/>
<evidence type="ECO:0000313" key="1">
    <source>
        <dbReference type="EMBL" id="GAC92347.1"/>
    </source>
</evidence>
<name>R4G7A6_9BACL</name>
<comment type="caution">
    <text evidence="1">The sequence shown here is derived from an EMBL/GenBank/DDBJ whole genome shotgun (WGS) entry which is preliminary data.</text>
</comment>